<evidence type="ECO:0000256" key="2">
    <source>
        <dbReference type="ARBA" id="ARBA00023163"/>
    </source>
</evidence>
<dbReference type="InterPro" id="IPR029062">
    <property type="entry name" value="Class_I_gatase-like"/>
</dbReference>
<protein>
    <submittedName>
        <fullName evidence="4">Helix-turn-helix domain-containing protein</fullName>
    </submittedName>
</protein>
<gene>
    <name evidence="4" type="ORF">V2H41_12380</name>
</gene>
<evidence type="ECO:0000259" key="3">
    <source>
        <dbReference type="PROSITE" id="PS01124"/>
    </source>
</evidence>
<dbReference type="Proteomes" id="UP001357452">
    <property type="component" value="Unassembled WGS sequence"/>
</dbReference>
<evidence type="ECO:0000313" key="5">
    <source>
        <dbReference type="Proteomes" id="UP001357452"/>
    </source>
</evidence>
<dbReference type="SUPFAM" id="SSF46689">
    <property type="entry name" value="Homeodomain-like"/>
    <property type="match status" value="2"/>
</dbReference>
<dbReference type="InterPro" id="IPR002818">
    <property type="entry name" value="DJ-1/PfpI"/>
</dbReference>
<dbReference type="InterPro" id="IPR009057">
    <property type="entry name" value="Homeodomain-like_sf"/>
</dbReference>
<keyword evidence="2" id="KW-0804">Transcription</keyword>
<name>A0ABU7RJB9_9BACT</name>
<dbReference type="EMBL" id="JAZGLY010000008">
    <property type="protein sequence ID" value="MEE6188069.1"/>
    <property type="molecule type" value="Genomic_DNA"/>
</dbReference>
<dbReference type="SMART" id="SM00342">
    <property type="entry name" value="HTH_ARAC"/>
    <property type="match status" value="1"/>
</dbReference>
<keyword evidence="5" id="KW-1185">Reference proteome</keyword>
<dbReference type="Gene3D" id="3.40.50.880">
    <property type="match status" value="1"/>
</dbReference>
<dbReference type="PANTHER" id="PTHR43130:SF11">
    <property type="entry name" value="TRANSCRIPTIONAL REGULATORY PROTEIN"/>
    <property type="match status" value="1"/>
</dbReference>
<dbReference type="InterPro" id="IPR018060">
    <property type="entry name" value="HTH_AraC"/>
</dbReference>
<proteinExistence type="predicted"/>
<dbReference type="Pfam" id="PF01965">
    <property type="entry name" value="DJ-1_PfpI"/>
    <property type="match status" value="1"/>
</dbReference>
<reference evidence="4 5" key="1">
    <citation type="submission" date="2024-01" db="EMBL/GenBank/DDBJ databases">
        <title>Niabella digestum sp. nov., isolated from waste digestion system.</title>
        <authorList>
            <person name="Zhang L."/>
        </authorList>
    </citation>
    <scope>NUCLEOTIDE SEQUENCE [LARGE SCALE GENOMIC DNA]</scope>
    <source>
        <strain evidence="4 5">A18</strain>
    </source>
</reference>
<organism evidence="4 5">
    <name type="scientific">Niabella digestorum</name>
    <dbReference type="NCBI Taxonomy" id="3117701"/>
    <lineage>
        <taxon>Bacteria</taxon>
        <taxon>Pseudomonadati</taxon>
        <taxon>Bacteroidota</taxon>
        <taxon>Chitinophagia</taxon>
        <taxon>Chitinophagales</taxon>
        <taxon>Chitinophagaceae</taxon>
        <taxon>Niabella</taxon>
    </lineage>
</organism>
<dbReference type="Pfam" id="PF12833">
    <property type="entry name" value="HTH_18"/>
    <property type="match status" value="1"/>
</dbReference>
<dbReference type="PANTHER" id="PTHR43130">
    <property type="entry name" value="ARAC-FAMILY TRANSCRIPTIONAL REGULATOR"/>
    <property type="match status" value="1"/>
</dbReference>
<dbReference type="SUPFAM" id="SSF52317">
    <property type="entry name" value="Class I glutamine amidotransferase-like"/>
    <property type="match status" value="1"/>
</dbReference>
<dbReference type="RefSeq" id="WP_330975471.1">
    <property type="nucleotide sequence ID" value="NZ_JAZGLY010000008.1"/>
</dbReference>
<accession>A0ABU7RJB9</accession>
<dbReference type="PROSITE" id="PS01124">
    <property type="entry name" value="HTH_ARAC_FAMILY_2"/>
    <property type="match status" value="1"/>
</dbReference>
<dbReference type="Gene3D" id="1.10.10.60">
    <property type="entry name" value="Homeodomain-like"/>
    <property type="match status" value="2"/>
</dbReference>
<comment type="caution">
    <text evidence="4">The sequence shown here is derived from an EMBL/GenBank/DDBJ whole genome shotgun (WGS) entry which is preliminary data.</text>
</comment>
<evidence type="ECO:0000256" key="1">
    <source>
        <dbReference type="ARBA" id="ARBA00023015"/>
    </source>
</evidence>
<dbReference type="InterPro" id="IPR052158">
    <property type="entry name" value="INH-QAR"/>
</dbReference>
<feature type="domain" description="HTH araC/xylS-type" evidence="3">
    <location>
        <begin position="223"/>
        <end position="309"/>
    </location>
</feature>
<sequence length="367" mass="42565">MANMKHVSILVPQSAVIQAIADPKYCFDTVNRFLTEQGKKPYFITELVGLKNNVKQYDGTYTIHTNKLIQDVRKTDLIIIPALSGDLNKAIELNRAFIPWIIQQYQRGAEIAALCLGAFLLAETGLLNGKRCSTHWNFQNLLQHRYPEVHVQNGHIVTEEKGIYSSGGAHFYWNLLLHLIEKYTNRELSVLVAKYFAIGLNRESQLAYSIFQGQKEHQDDSIREIQEYIEQHVDQRLTVEDLAQQYALGRRSLERRFKAATNNTVLEYIQRVKIEAAKRLFESSRMSIKEVMFEVGYTDLKAFRIAFKKLPALHLLNISNYIISYFHSLTENAYEDNKYDRIFTIHLPPMKSSALKMLQNSLRWVLF</sequence>
<evidence type="ECO:0000313" key="4">
    <source>
        <dbReference type="EMBL" id="MEE6188069.1"/>
    </source>
</evidence>
<keyword evidence="1" id="KW-0805">Transcription regulation</keyword>